<gene>
    <name evidence="1" type="ORF">CDQ78_09525</name>
</gene>
<accession>A0A855N3C7</accession>
<comment type="caution">
    <text evidence="1">The sequence shown here is derived from an EMBL/GenBank/DDBJ whole genome shotgun (WGS) entry which is preliminary data.</text>
</comment>
<dbReference type="GO" id="GO:0004852">
    <property type="term" value="F:uroporphyrinogen-III synthase activity"/>
    <property type="evidence" value="ECO:0007669"/>
    <property type="project" value="InterPro"/>
</dbReference>
<proteinExistence type="predicted"/>
<dbReference type="Gene3D" id="3.40.50.10090">
    <property type="match status" value="1"/>
</dbReference>
<sequence length="55" mass="6360">PLSVENFLKFYSLKEEDKVVVIGQSTAKKLLNFKNLYICENQRLLECVKLAKTLV</sequence>
<dbReference type="InterPro" id="IPR036108">
    <property type="entry name" value="4pyrrol_syn_uPrphyn_synt_sf"/>
</dbReference>
<feature type="non-terminal residue" evidence="1">
    <location>
        <position position="1"/>
    </location>
</feature>
<name>A0A855N3C7_CAMHY</name>
<evidence type="ECO:0000313" key="2">
    <source>
        <dbReference type="Proteomes" id="UP000239685"/>
    </source>
</evidence>
<evidence type="ECO:0000313" key="1">
    <source>
        <dbReference type="EMBL" id="PPB68711.1"/>
    </source>
</evidence>
<dbReference type="Proteomes" id="UP000239685">
    <property type="component" value="Unassembled WGS sequence"/>
</dbReference>
<protein>
    <submittedName>
        <fullName evidence="1">Uroporphyrinogen-III synthase</fullName>
    </submittedName>
</protein>
<dbReference type="GO" id="GO:0033014">
    <property type="term" value="P:tetrapyrrole biosynthetic process"/>
    <property type="evidence" value="ECO:0007669"/>
    <property type="project" value="InterPro"/>
</dbReference>
<dbReference type="EMBL" id="NIQP01000038">
    <property type="protein sequence ID" value="PPB68711.1"/>
    <property type="molecule type" value="Genomic_DNA"/>
</dbReference>
<organism evidence="1 2">
    <name type="scientific">Campylobacter hyointestinalis subsp. hyointestinalis</name>
    <dbReference type="NCBI Taxonomy" id="91352"/>
    <lineage>
        <taxon>Bacteria</taxon>
        <taxon>Pseudomonadati</taxon>
        <taxon>Campylobacterota</taxon>
        <taxon>Epsilonproteobacteria</taxon>
        <taxon>Campylobacterales</taxon>
        <taxon>Campylobacteraceae</taxon>
        <taxon>Campylobacter</taxon>
    </lineage>
</organism>
<reference evidence="1 2" key="1">
    <citation type="submission" date="2017-06" db="EMBL/GenBank/DDBJ databases">
        <title>Updating the genomic taxonomy and epidemiology of Campylobacter hyointestinalis; discovery in New Zealand farmed ruminants.</title>
        <authorList>
            <person name="Wilkinson D.A."/>
            <person name="Fayaz A."/>
            <person name="Biggs P.J."/>
            <person name="Midwinter A.C."/>
        </authorList>
    </citation>
    <scope>NUCLEOTIDE SEQUENCE [LARGE SCALE GENOMIC DNA]</scope>
    <source>
        <strain evidence="1 2">S1614a</strain>
    </source>
</reference>
<dbReference type="AlphaFoldDB" id="A0A855N3C7"/>